<feature type="domain" description="MHD" evidence="7">
    <location>
        <begin position="193"/>
        <end position="496"/>
    </location>
</feature>
<dbReference type="EMBL" id="JAVRRD010000006">
    <property type="protein sequence ID" value="KAK5057612.1"/>
    <property type="molecule type" value="Genomic_DNA"/>
</dbReference>
<dbReference type="PROSITE" id="PS51072">
    <property type="entry name" value="MHD"/>
    <property type="match status" value="1"/>
</dbReference>
<feature type="compositionally biased region" description="Low complexity" evidence="6">
    <location>
        <begin position="354"/>
        <end position="369"/>
    </location>
</feature>
<dbReference type="AlphaFoldDB" id="A0AAV9NGZ0"/>
<dbReference type="SUPFAM" id="SSF64356">
    <property type="entry name" value="SNARE-like"/>
    <property type="match status" value="1"/>
</dbReference>
<keyword evidence="4" id="KW-0472">Membrane</keyword>
<organism evidence="8 9">
    <name type="scientific">Exophiala bonariae</name>
    <dbReference type="NCBI Taxonomy" id="1690606"/>
    <lineage>
        <taxon>Eukaryota</taxon>
        <taxon>Fungi</taxon>
        <taxon>Dikarya</taxon>
        <taxon>Ascomycota</taxon>
        <taxon>Pezizomycotina</taxon>
        <taxon>Eurotiomycetes</taxon>
        <taxon>Chaetothyriomycetidae</taxon>
        <taxon>Chaetothyriales</taxon>
        <taxon>Herpotrichiellaceae</taxon>
        <taxon>Exophiala</taxon>
    </lineage>
</organism>
<evidence type="ECO:0000256" key="2">
    <source>
        <dbReference type="ARBA" id="ARBA00022448"/>
    </source>
</evidence>
<comment type="caution">
    <text evidence="8">The sequence shown here is derived from an EMBL/GenBank/DDBJ whole genome shotgun (WGS) entry which is preliminary data.</text>
</comment>
<dbReference type="GO" id="GO:0030131">
    <property type="term" value="C:clathrin adaptor complex"/>
    <property type="evidence" value="ECO:0007669"/>
    <property type="project" value="UniProtKB-UniRule"/>
</dbReference>
<dbReference type="PANTHER" id="PTHR10529">
    <property type="entry name" value="AP COMPLEX SUBUNIT MU"/>
    <property type="match status" value="1"/>
</dbReference>
<proteinExistence type="inferred from homology"/>
<feature type="region of interest" description="Disordered" evidence="6">
    <location>
        <begin position="345"/>
        <end position="369"/>
    </location>
</feature>
<dbReference type="InterPro" id="IPR050431">
    <property type="entry name" value="Adaptor_comp_med_subunit"/>
</dbReference>
<feature type="compositionally biased region" description="Polar residues" evidence="6">
    <location>
        <begin position="475"/>
        <end position="492"/>
    </location>
</feature>
<dbReference type="InterPro" id="IPR001392">
    <property type="entry name" value="Clathrin_mu"/>
</dbReference>
<dbReference type="PIRSF" id="PIRSF005992">
    <property type="entry name" value="Clathrin_mu"/>
    <property type="match status" value="1"/>
</dbReference>
<evidence type="ECO:0000256" key="3">
    <source>
        <dbReference type="ARBA" id="ARBA00022927"/>
    </source>
</evidence>
<reference evidence="8 9" key="1">
    <citation type="submission" date="2023-08" db="EMBL/GenBank/DDBJ databases">
        <title>Black Yeasts Isolated from many extreme environments.</title>
        <authorList>
            <person name="Coleine C."/>
            <person name="Stajich J.E."/>
            <person name="Selbmann L."/>
        </authorList>
    </citation>
    <scope>NUCLEOTIDE SEQUENCE [LARGE SCALE GENOMIC DNA]</scope>
    <source>
        <strain evidence="8 9">CCFEE 5792</strain>
    </source>
</reference>
<gene>
    <name evidence="8" type="ORF">LTR84_011612</name>
</gene>
<evidence type="ECO:0000256" key="4">
    <source>
        <dbReference type="ARBA" id="ARBA00023136"/>
    </source>
</evidence>
<feature type="region of interest" description="Disordered" evidence="6">
    <location>
        <begin position="475"/>
        <end position="500"/>
    </location>
</feature>
<dbReference type="Proteomes" id="UP001358417">
    <property type="component" value="Unassembled WGS sequence"/>
</dbReference>
<name>A0AAV9NGZ0_9EURO</name>
<dbReference type="RefSeq" id="XP_064708730.1">
    <property type="nucleotide sequence ID" value="XM_064855141.1"/>
</dbReference>
<evidence type="ECO:0000259" key="7">
    <source>
        <dbReference type="PROSITE" id="PS51072"/>
    </source>
</evidence>
<dbReference type="Pfam" id="PF00928">
    <property type="entry name" value="Adap_comp_sub"/>
    <property type="match status" value="1"/>
</dbReference>
<dbReference type="Gene3D" id="3.30.450.60">
    <property type="match status" value="1"/>
</dbReference>
<evidence type="ECO:0000256" key="5">
    <source>
        <dbReference type="PIRNR" id="PIRNR005992"/>
    </source>
</evidence>
<dbReference type="GO" id="GO:0012505">
    <property type="term" value="C:endomembrane system"/>
    <property type="evidence" value="ECO:0007669"/>
    <property type="project" value="UniProtKB-SubCell"/>
</dbReference>
<dbReference type="GO" id="GO:0016192">
    <property type="term" value="P:vesicle-mediated transport"/>
    <property type="evidence" value="ECO:0007669"/>
    <property type="project" value="InterPro"/>
</dbReference>
<dbReference type="CDD" id="cd14837">
    <property type="entry name" value="AP3_Mu_N"/>
    <property type="match status" value="1"/>
</dbReference>
<sequence length="560" mass="59567">MSVIVDALYIFDDHNECILEHVYAGRPPTANTLISSIISRPIPRPAVLYLSDLAPSTTAYTVTHANLLFAAVCIKDSQPLAILDFLHRLIDVFEDFLGSPLLVGKIQDNYEVVAQLLVEMCDGGVVCNTEPNSLKENVEVSSLFGKLFTQVGLPGASPALNPQSSFAASLRPTAAPSTGPAIPWRKSNVRHTSNELYVDIIETLSVIFAPSGRLISARSHGSIAFTAKISGVPDLLLTLNAPGGTSSSKSSGIARTMQHPVFHPCVRLARWKEHPGELSFVPPDGRFMLGGYETDLMPTKLNNDQPPSQGDRIFLPATVDLRPGLGSAGNEFEARLTLNSNFPGVASSSKPGASRTGSSTGPFSFGSSSGGVSTAPSLEAVIVTIPFPPEVRNVTELKPSRGEANFNAFDKVIEWKVPTRDGASISGVAVLTGTVSGPLNTSAVINDHDVELSEVGKANSMAGYYEDDVVADQTDLQSQSGPTATRTGSNGSKKSHANRSLMPRSVAVSFNVKGWLPSGIKVDALLVDVKKSKGLGDGVRPYKGVKYMTISRQGVERRVE</sequence>
<accession>A0AAV9NGZ0</accession>
<comment type="subcellular location">
    <subcellularLocation>
        <location evidence="1">Endomembrane system</location>
    </subcellularLocation>
</comment>
<keyword evidence="2 5" id="KW-0813">Transport</keyword>
<keyword evidence="3 5" id="KW-0653">Protein transport</keyword>
<dbReference type="SUPFAM" id="SSF49447">
    <property type="entry name" value="Second domain of Mu2 adaptin subunit (ap50) of ap2 adaptor"/>
    <property type="match status" value="1"/>
</dbReference>
<dbReference type="InterPro" id="IPR036168">
    <property type="entry name" value="AP2_Mu_C_sf"/>
</dbReference>
<dbReference type="Gene3D" id="2.60.40.1170">
    <property type="entry name" value="Mu homology domain, subdomain B"/>
    <property type="match status" value="3"/>
</dbReference>
<protein>
    <recommendedName>
        <fullName evidence="7">MHD domain-containing protein</fullName>
    </recommendedName>
</protein>
<comment type="similarity">
    <text evidence="5">Belongs to the adaptor complexes medium subunit family.</text>
</comment>
<evidence type="ECO:0000313" key="9">
    <source>
        <dbReference type="Proteomes" id="UP001358417"/>
    </source>
</evidence>
<dbReference type="GO" id="GO:0006886">
    <property type="term" value="P:intracellular protein transport"/>
    <property type="evidence" value="ECO:0007669"/>
    <property type="project" value="UniProtKB-UniRule"/>
</dbReference>
<evidence type="ECO:0000256" key="6">
    <source>
        <dbReference type="SAM" id="MobiDB-lite"/>
    </source>
</evidence>
<dbReference type="GeneID" id="89979762"/>
<keyword evidence="9" id="KW-1185">Reference proteome</keyword>
<evidence type="ECO:0000256" key="1">
    <source>
        <dbReference type="ARBA" id="ARBA00004308"/>
    </source>
</evidence>
<evidence type="ECO:0000313" key="8">
    <source>
        <dbReference type="EMBL" id="KAK5057612.1"/>
    </source>
</evidence>
<dbReference type="InterPro" id="IPR011012">
    <property type="entry name" value="Longin-like_dom_sf"/>
</dbReference>
<dbReference type="InterPro" id="IPR028565">
    <property type="entry name" value="MHD"/>
</dbReference>